<evidence type="ECO:0000256" key="3">
    <source>
        <dbReference type="ARBA" id="ARBA00023242"/>
    </source>
</evidence>
<dbReference type="SUPFAM" id="SSF48452">
    <property type="entry name" value="TPR-like"/>
    <property type="match status" value="1"/>
</dbReference>
<evidence type="ECO:0000256" key="2">
    <source>
        <dbReference type="ARBA" id="ARBA00009265"/>
    </source>
</evidence>
<evidence type="ECO:0008006" key="7">
    <source>
        <dbReference type="Google" id="ProtNLM"/>
    </source>
</evidence>
<dbReference type="PANTHER" id="PTHR13471">
    <property type="entry name" value="TETRATRICOPEPTIDE-LIKE HELICAL"/>
    <property type="match status" value="1"/>
</dbReference>
<dbReference type="PANTHER" id="PTHR13471:SF0">
    <property type="entry name" value="NUCLEAR EXOSOME REGULATOR NRDE2"/>
    <property type="match status" value="1"/>
</dbReference>
<dbReference type="Pfam" id="PF08424">
    <property type="entry name" value="NRDE-2"/>
    <property type="match status" value="1"/>
</dbReference>
<dbReference type="AlphaFoldDB" id="A0A3L6RNS3"/>
<feature type="compositionally biased region" description="Polar residues" evidence="4">
    <location>
        <begin position="528"/>
        <end position="537"/>
    </location>
</feature>
<comment type="similarity">
    <text evidence="2">Belongs to the NRDE2 family.</text>
</comment>
<feature type="compositionally biased region" description="Low complexity" evidence="4">
    <location>
        <begin position="29"/>
        <end position="49"/>
    </location>
</feature>
<feature type="compositionally biased region" description="Pro residues" evidence="4">
    <location>
        <begin position="1"/>
        <end position="10"/>
    </location>
</feature>
<feature type="compositionally biased region" description="Polar residues" evidence="4">
    <location>
        <begin position="50"/>
        <end position="69"/>
    </location>
</feature>
<evidence type="ECO:0000313" key="6">
    <source>
        <dbReference type="Proteomes" id="UP000275267"/>
    </source>
</evidence>
<dbReference type="EMBL" id="PQIB02000007">
    <property type="protein sequence ID" value="RLN07010.1"/>
    <property type="molecule type" value="Genomic_DNA"/>
</dbReference>
<evidence type="ECO:0000313" key="5">
    <source>
        <dbReference type="EMBL" id="RLN07010.1"/>
    </source>
</evidence>
<organism evidence="5 6">
    <name type="scientific">Panicum miliaceum</name>
    <name type="common">Proso millet</name>
    <name type="synonym">Broomcorn millet</name>
    <dbReference type="NCBI Taxonomy" id="4540"/>
    <lineage>
        <taxon>Eukaryota</taxon>
        <taxon>Viridiplantae</taxon>
        <taxon>Streptophyta</taxon>
        <taxon>Embryophyta</taxon>
        <taxon>Tracheophyta</taxon>
        <taxon>Spermatophyta</taxon>
        <taxon>Magnoliopsida</taxon>
        <taxon>Liliopsida</taxon>
        <taxon>Poales</taxon>
        <taxon>Poaceae</taxon>
        <taxon>PACMAD clade</taxon>
        <taxon>Panicoideae</taxon>
        <taxon>Panicodae</taxon>
        <taxon>Paniceae</taxon>
        <taxon>Panicinae</taxon>
        <taxon>Panicum</taxon>
        <taxon>Panicum sect. Panicum</taxon>
    </lineage>
</organism>
<feature type="compositionally biased region" description="Polar residues" evidence="4">
    <location>
        <begin position="547"/>
        <end position="562"/>
    </location>
</feature>
<feature type="region of interest" description="Disordered" evidence="4">
    <location>
        <begin position="524"/>
        <end position="577"/>
    </location>
</feature>
<comment type="caution">
    <text evidence="5">The sequence shown here is derived from an EMBL/GenBank/DDBJ whole genome shotgun (WGS) entry which is preliminary data.</text>
</comment>
<comment type="subcellular location">
    <subcellularLocation>
        <location evidence="1">Nucleus</location>
    </subcellularLocation>
</comment>
<dbReference type="STRING" id="4540.A0A3L6RNS3"/>
<evidence type="ECO:0000256" key="4">
    <source>
        <dbReference type="SAM" id="MobiDB-lite"/>
    </source>
</evidence>
<dbReference type="InterPro" id="IPR003107">
    <property type="entry name" value="HAT"/>
</dbReference>
<dbReference type="GO" id="GO:0071013">
    <property type="term" value="C:catalytic step 2 spliceosome"/>
    <property type="evidence" value="ECO:0007669"/>
    <property type="project" value="TreeGrafter"/>
</dbReference>
<feature type="compositionally biased region" description="Acidic residues" evidence="4">
    <location>
        <begin position="563"/>
        <end position="577"/>
    </location>
</feature>
<dbReference type="InterPro" id="IPR011990">
    <property type="entry name" value="TPR-like_helical_dom_sf"/>
</dbReference>
<dbReference type="InterPro" id="IPR013633">
    <property type="entry name" value="NRDE-2"/>
</dbReference>
<dbReference type="GO" id="GO:0006396">
    <property type="term" value="P:RNA processing"/>
    <property type="evidence" value="ECO:0007669"/>
    <property type="project" value="InterPro"/>
</dbReference>
<protein>
    <recommendedName>
        <fullName evidence="7">Protein NRDE2 homolog</fullName>
    </recommendedName>
</protein>
<reference evidence="6" key="1">
    <citation type="journal article" date="2019" name="Nat. Commun.">
        <title>The genome of broomcorn millet.</title>
        <authorList>
            <person name="Zou C."/>
            <person name="Miki D."/>
            <person name="Li D."/>
            <person name="Tang Q."/>
            <person name="Xiao L."/>
            <person name="Rajput S."/>
            <person name="Deng P."/>
            <person name="Jia W."/>
            <person name="Huang R."/>
            <person name="Zhang M."/>
            <person name="Sun Y."/>
            <person name="Hu J."/>
            <person name="Fu X."/>
            <person name="Schnable P.S."/>
            <person name="Li F."/>
            <person name="Zhang H."/>
            <person name="Feng B."/>
            <person name="Zhu X."/>
            <person name="Liu R."/>
            <person name="Schnable J.C."/>
            <person name="Zhu J.-K."/>
            <person name="Zhang H."/>
        </authorList>
    </citation>
    <scope>NUCLEOTIDE SEQUENCE [LARGE SCALE GENOMIC DNA]</scope>
</reference>
<keyword evidence="3" id="KW-0539">Nucleus</keyword>
<sequence>MEPSPEPSPPVTTATFPAAGEGHESHPYTASSSLFPLFPLSASTSSAPTAESQWLSNPSFSFDASSLNIPATTTSSLPTPLSPSSDDDAPPAPAPAKYELVPSETGSDEERGSRRKERGRRKRRREKDRYDGASASRKAGVRAWAGSETKPVKDYFVDAKGDHDNLAFGSLYRMDVARYRSQSMLEARGLNRSMFFNRRFGSSHIDLDSDLDGVDNKVRAGGRYYSAKNAVFERNKGFKHLKLSKGDTSPMLAEDFVPLDAQSLPVKRTTVEQELEESWEDEILRRTKEFNKMSRERPNDEKVWLAFAQFQDKVASTQPQKAARLQTTERKISILEKAVELNPDNEELLLCLLKSYGERDSTENLLGKWEQVLMKHPDSCKLWKQYLLLCQGEFSRFKVSEIRKSYVYAVQALSAACTKLCRQVNEDMDPKSPSSSLAQLELGLVDIFVNLCRFEWQTGHRELATGLFQAQMEFSLFSPPLYLTTSSKQRLFEHFWNSGGARIGEDGALGWSAWLAKDEESRQHLVAQENSQETETGGWSGWFDPSVGNTDTNESVEPSTDGNDAEDLDAEDTPAQDDVESLLKKLGIDVDAESNSEVKDAETWNRWATMELSRDNEQWLSLREKSGIGSLDSGDAPSGEDNDQLSRVILFEDVTEFLFSLSSEEARFSLICQFIDFYGGKISRWTSTNSSSWLDRILSLEMISDDILEDLSAVSDIVNKNQDSYCCKLESLLGSMHDLSQRPGLVKFLRNAILLLLDVFPRNHVLEEAILVTTEMYTAQENSSSTANTSRALAKNLLKNDRQDFLLCGIYGRTEAMHGNIEQARKIFDMALLSTEATTEDLRKKVPILYLWYAEMEITVSTSRNNSDSMHRAIYILSCLGSNVKYAPFIGPISRPQVLRARQGFKEQIRSLRSAIASGGIKEESVALICSASLFESMTSGYSSGLEVIEDMLCSDSSHNSEFEDLWVYYIKLLQKNLNQLSLSRVWPSVSQGVHKYPYNPKSYSAMLILSYLYSVSNNLRLTLDKCSQRDPSIITLLFALSFEWNKAGSDNRIHSLFERALADDKLQKSVLLWRSYLAYEAEKACNASAARRVFFRAIHACPWSKRLWLDGFQKLSSVLTLKELSDLQEVMRDKELNIRTDIYEILLQDETDT</sequence>
<keyword evidence="6" id="KW-1185">Reference proteome</keyword>
<dbReference type="OrthoDB" id="297219at2759"/>
<dbReference type="SMART" id="SM00386">
    <property type="entry name" value="HAT"/>
    <property type="match status" value="4"/>
</dbReference>
<feature type="compositionally biased region" description="Low complexity" evidence="4">
    <location>
        <begin position="70"/>
        <end position="84"/>
    </location>
</feature>
<proteinExistence type="inferred from homology"/>
<accession>A0A3L6RNS3</accession>
<dbReference type="GO" id="GO:1902369">
    <property type="term" value="P:negative regulation of RNA catabolic process"/>
    <property type="evidence" value="ECO:0007669"/>
    <property type="project" value="TreeGrafter"/>
</dbReference>
<dbReference type="Gene3D" id="1.25.40.10">
    <property type="entry name" value="Tetratricopeptide repeat domain"/>
    <property type="match status" value="3"/>
</dbReference>
<dbReference type="GO" id="GO:0031048">
    <property type="term" value="P:regulatory ncRNA-mediated heterochromatin formation"/>
    <property type="evidence" value="ECO:0007669"/>
    <property type="project" value="TreeGrafter"/>
</dbReference>
<feature type="compositionally biased region" description="Basic residues" evidence="4">
    <location>
        <begin position="113"/>
        <end position="126"/>
    </location>
</feature>
<name>A0A3L6RNS3_PANMI</name>
<dbReference type="Proteomes" id="UP000275267">
    <property type="component" value="Unassembled WGS sequence"/>
</dbReference>
<evidence type="ECO:0000256" key="1">
    <source>
        <dbReference type="ARBA" id="ARBA00004123"/>
    </source>
</evidence>
<gene>
    <name evidence="5" type="ORF">C2845_PM11G24330</name>
</gene>
<feature type="region of interest" description="Disordered" evidence="4">
    <location>
        <begin position="1"/>
        <end position="144"/>
    </location>
</feature>